<evidence type="ECO:0000313" key="3">
    <source>
        <dbReference type="Proteomes" id="UP000002357"/>
    </source>
</evidence>
<feature type="region of interest" description="Disordered" evidence="1">
    <location>
        <begin position="1"/>
        <end position="33"/>
    </location>
</feature>
<accession>E2Q7Q7</accession>
<organism evidence="2 3">
    <name type="scientific">Streptomyces clavuligerus</name>
    <dbReference type="NCBI Taxonomy" id="1901"/>
    <lineage>
        <taxon>Bacteria</taxon>
        <taxon>Bacillati</taxon>
        <taxon>Actinomycetota</taxon>
        <taxon>Actinomycetes</taxon>
        <taxon>Kitasatosporales</taxon>
        <taxon>Streptomycetaceae</taxon>
        <taxon>Streptomyces</taxon>
    </lineage>
</organism>
<evidence type="ECO:0000256" key="1">
    <source>
        <dbReference type="SAM" id="MobiDB-lite"/>
    </source>
</evidence>
<dbReference type="AlphaFoldDB" id="E2Q7Q7"/>
<proteinExistence type="predicted"/>
<sequence>MAETQGKGWWDRAPDAAPAHRRTPPPGTEHDTP</sequence>
<dbReference type="Proteomes" id="UP000002357">
    <property type="component" value="Chromosome"/>
</dbReference>
<evidence type="ECO:0000313" key="2">
    <source>
        <dbReference type="EMBL" id="EFG09439.1"/>
    </source>
</evidence>
<protein>
    <submittedName>
        <fullName evidence="2">Uncharacterized protein</fullName>
    </submittedName>
</protein>
<reference evidence="2 3" key="1">
    <citation type="journal article" date="2010" name="Genome Biol. Evol.">
        <title>The sequence of a 1.8-mb bacterial linear plasmid reveals a rich evolutionary reservoir of secondary metabolic pathways.</title>
        <authorList>
            <person name="Medema M.H."/>
            <person name="Trefzer A."/>
            <person name="Kovalchuk A."/>
            <person name="van den Berg M."/>
            <person name="Mueller U."/>
            <person name="Heijne W."/>
            <person name="Wu L."/>
            <person name="Alam M.T."/>
            <person name="Ronning C.M."/>
            <person name="Nierman W.C."/>
            <person name="Bovenberg R.A.L."/>
            <person name="Breitling R."/>
            <person name="Takano E."/>
        </authorList>
    </citation>
    <scope>NUCLEOTIDE SEQUENCE [LARGE SCALE GENOMIC DNA]</scope>
    <source>
        <strain evidence="3">ATCC 27064 / DSM 738 / JCM 4710 / NBRC 13307 / NCIMB 12785 / NRRL 3585 / VKM Ac-602</strain>
    </source>
</reference>
<keyword evidence="3" id="KW-1185">Reference proteome</keyword>
<gene>
    <name evidence="2" type="ORF">SCLAV_4366</name>
</gene>
<name>E2Q7Q7_STRCL</name>
<dbReference type="EMBL" id="CM000913">
    <property type="protein sequence ID" value="EFG09439.1"/>
    <property type="molecule type" value="Genomic_DNA"/>
</dbReference>